<feature type="transmembrane region" description="Helical" evidence="1">
    <location>
        <begin position="152"/>
        <end position="181"/>
    </location>
</feature>
<dbReference type="EMBL" id="LCRA01000001">
    <property type="protein sequence ID" value="KKW28176.1"/>
    <property type="molecule type" value="Genomic_DNA"/>
</dbReference>
<dbReference type="Proteomes" id="UP000034185">
    <property type="component" value="Unassembled WGS sequence"/>
</dbReference>
<evidence type="ECO:0000256" key="1">
    <source>
        <dbReference type="SAM" id="Phobius"/>
    </source>
</evidence>
<evidence type="ECO:0000313" key="2">
    <source>
        <dbReference type="EMBL" id="KKW28176.1"/>
    </source>
</evidence>
<keyword evidence="1" id="KW-0812">Transmembrane</keyword>
<protein>
    <submittedName>
        <fullName evidence="2">SbmA/BacA-like protein family protein</fullName>
    </submittedName>
</protein>
<dbReference type="InterPro" id="IPR009248">
    <property type="entry name" value="SbmA_BacA"/>
</dbReference>
<dbReference type="GO" id="GO:1904680">
    <property type="term" value="F:peptide transmembrane transporter activity"/>
    <property type="evidence" value="ECO:0007669"/>
    <property type="project" value="InterPro"/>
</dbReference>
<accession>A0A0G1XB52</accession>
<dbReference type="AlphaFoldDB" id="A0A0G1XB52"/>
<keyword evidence="1" id="KW-1133">Transmembrane helix</keyword>
<feature type="transmembrane region" description="Helical" evidence="1">
    <location>
        <begin position="28"/>
        <end position="51"/>
    </location>
</feature>
<feature type="transmembrane region" description="Helical" evidence="1">
    <location>
        <begin position="275"/>
        <end position="297"/>
    </location>
</feature>
<dbReference type="GO" id="GO:0016020">
    <property type="term" value="C:membrane"/>
    <property type="evidence" value="ECO:0007669"/>
    <property type="project" value="InterPro"/>
</dbReference>
<feature type="transmembrane region" description="Helical" evidence="1">
    <location>
        <begin position="193"/>
        <end position="213"/>
    </location>
</feature>
<keyword evidence="1" id="KW-0472">Membrane</keyword>
<organism evidence="2 3">
    <name type="scientific">Candidatus Kaiserbacteria bacterium GW2011_GWB1_52_6</name>
    <dbReference type="NCBI Taxonomy" id="1618674"/>
    <lineage>
        <taxon>Bacteria</taxon>
        <taxon>Candidatus Kaiseribacteriota</taxon>
    </lineage>
</organism>
<proteinExistence type="predicted"/>
<dbReference type="Pfam" id="PF05992">
    <property type="entry name" value="SbmA_BacA"/>
    <property type="match status" value="1"/>
</dbReference>
<dbReference type="GO" id="GO:0015833">
    <property type="term" value="P:peptide transport"/>
    <property type="evidence" value="ECO:0007669"/>
    <property type="project" value="InterPro"/>
</dbReference>
<sequence>MHRFVGMTRSFFRSGIIQSFFGDKKRAFFAYGGIVLLMALLTLNVWGAVWAATEMSALYDTFQNTTTKEHYLYVTLRILIIYYVIFFTTDNLTLLVKSLWGSYWRKRMRHWYLRKAEASGRKIEGLSQRITDGPEKITVLVIDLGINLYRAVIALFSFVPMVWMLSVHFQLGGLIALLSYYVPWIGILDDLNIPGSLLWILMIVCFVETYFSWRLGRKLPRLEIKKQRTMALTRHLIDCLLHRAAHRSVIGLFKREIALIFGGYPLVLWKSFYNFFWGLTTLLGIGYFVAVLVTIAYGTMQQTMFAIGEIHKSLAVVPDSWSVITDLQGTMRRLREIDEELG</sequence>
<gene>
    <name evidence="2" type="ORF">UY70_C0001G0012</name>
</gene>
<comment type="caution">
    <text evidence="2">The sequence shown here is derived from an EMBL/GenBank/DDBJ whole genome shotgun (WGS) entry which is preliminary data.</text>
</comment>
<feature type="transmembrane region" description="Helical" evidence="1">
    <location>
        <begin position="71"/>
        <end position="100"/>
    </location>
</feature>
<reference evidence="2 3" key="1">
    <citation type="journal article" date="2015" name="Nature">
        <title>rRNA introns, odd ribosomes, and small enigmatic genomes across a large radiation of phyla.</title>
        <authorList>
            <person name="Brown C.T."/>
            <person name="Hug L.A."/>
            <person name="Thomas B.C."/>
            <person name="Sharon I."/>
            <person name="Castelle C.J."/>
            <person name="Singh A."/>
            <person name="Wilkins M.J."/>
            <person name="Williams K.H."/>
            <person name="Banfield J.F."/>
        </authorList>
    </citation>
    <scope>NUCLEOTIDE SEQUENCE [LARGE SCALE GENOMIC DNA]</scope>
</reference>
<evidence type="ECO:0000313" key="3">
    <source>
        <dbReference type="Proteomes" id="UP000034185"/>
    </source>
</evidence>
<name>A0A0G1XB52_9BACT</name>